<dbReference type="InterPro" id="IPR027417">
    <property type="entry name" value="P-loop_NTPase"/>
</dbReference>
<name>A0A4R2K3I4_9PSEU</name>
<dbReference type="PANTHER" id="PTHR10803:SF31">
    <property type="entry name" value="ATPASE RV3679-RELATED"/>
    <property type="match status" value="1"/>
</dbReference>
<gene>
    <name evidence="2" type="ORF">EV192_10185</name>
</gene>
<dbReference type="GO" id="GO:0005524">
    <property type="term" value="F:ATP binding"/>
    <property type="evidence" value="ECO:0007669"/>
    <property type="project" value="InterPro"/>
</dbReference>
<evidence type="ECO:0000313" key="3">
    <source>
        <dbReference type="Proteomes" id="UP000295680"/>
    </source>
</evidence>
<evidence type="ECO:0000259" key="1">
    <source>
        <dbReference type="Pfam" id="PF02374"/>
    </source>
</evidence>
<dbReference type="GO" id="GO:0016887">
    <property type="term" value="F:ATP hydrolysis activity"/>
    <property type="evidence" value="ECO:0007669"/>
    <property type="project" value="InterPro"/>
</dbReference>
<protein>
    <submittedName>
        <fullName evidence="2">Anion-transporting ArsA/GET3 family ATPase</fullName>
    </submittedName>
</protein>
<dbReference type="InterPro" id="IPR025723">
    <property type="entry name" value="ArsA/GET3_ATPase-like"/>
</dbReference>
<comment type="caution">
    <text evidence="2">The sequence shown here is derived from an EMBL/GenBank/DDBJ whole genome shotgun (WGS) entry which is preliminary data.</text>
</comment>
<dbReference type="SUPFAM" id="SSF52540">
    <property type="entry name" value="P-loop containing nucleoside triphosphate hydrolases"/>
    <property type="match status" value="1"/>
</dbReference>
<organism evidence="2 3">
    <name type="scientific">Actinocrispum wychmicini</name>
    <dbReference type="NCBI Taxonomy" id="1213861"/>
    <lineage>
        <taxon>Bacteria</taxon>
        <taxon>Bacillati</taxon>
        <taxon>Actinomycetota</taxon>
        <taxon>Actinomycetes</taxon>
        <taxon>Pseudonocardiales</taxon>
        <taxon>Pseudonocardiaceae</taxon>
        <taxon>Actinocrispum</taxon>
    </lineage>
</organism>
<feature type="domain" description="ArsA/GET3 Anion-transporting ATPase-like" evidence="1">
    <location>
        <begin position="7"/>
        <end position="168"/>
    </location>
</feature>
<sequence>MARARLHIVTGKGGTGKTTIAAALAIALATGGRRVLLVEVEGRQGIAQVFDTQPLPYAEQRIAAAPGGGEVKALHVDAEAALLDYLSMFYNLGLAGRTLRRMGAIDFATTLAPGLRDVLLTGKIKETVSRTDDNGRHVYDAVVVDSPPTGRIVKFLDVTRAMADLAKVGPIKGQSDGVVRLLHSGDTAVHLVTLLEEMPVRETLDAVADLDGADLRPGAVFVNRVRPPRLPARSVTSAAGGRVDAARIRAGLEAAGLDLGADVVEGLVEETVEHAIRVRAESRAREQLAEGDLPTVELPEVTDGIDLGTLYELAESMVEQGVR</sequence>
<keyword evidence="3" id="KW-1185">Reference proteome</keyword>
<dbReference type="Proteomes" id="UP000295680">
    <property type="component" value="Unassembled WGS sequence"/>
</dbReference>
<reference evidence="2 3" key="1">
    <citation type="submission" date="2019-03" db="EMBL/GenBank/DDBJ databases">
        <title>Genomic Encyclopedia of Type Strains, Phase IV (KMG-IV): sequencing the most valuable type-strain genomes for metagenomic binning, comparative biology and taxonomic classification.</title>
        <authorList>
            <person name="Goeker M."/>
        </authorList>
    </citation>
    <scope>NUCLEOTIDE SEQUENCE [LARGE SCALE GENOMIC DNA]</scope>
    <source>
        <strain evidence="2 3">DSM 45934</strain>
    </source>
</reference>
<dbReference type="PANTHER" id="PTHR10803">
    <property type="entry name" value="ARSENICAL PUMP-DRIVING ATPASE ARSENITE-TRANSLOCATING ATPASE"/>
    <property type="match status" value="1"/>
</dbReference>
<accession>A0A4R2K3I4</accession>
<dbReference type="InterPro" id="IPR016300">
    <property type="entry name" value="ATPase_ArsA/GET3"/>
</dbReference>
<dbReference type="AlphaFoldDB" id="A0A4R2K3I4"/>
<proteinExistence type="predicted"/>
<dbReference type="Gene3D" id="3.40.50.300">
    <property type="entry name" value="P-loop containing nucleotide triphosphate hydrolases"/>
    <property type="match status" value="1"/>
</dbReference>
<evidence type="ECO:0000313" key="2">
    <source>
        <dbReference type="EMBL" id="TCO64319.1"/>
    </source>
</evidence>
<dbReference type="EMBL" id="SLWS01000001">
    <property type="protein sequence ID" value="TCO64319.1"/>
    <property type="molecule type" value="Genomic_DNA"/>
</dbReference>
<dbReference type="Pfam" id="PF02374">
    <property type="entry name" value="ArsA_ATPase"/>
    <property type="match status" value="1"/>
</dbReference>